<dbReference type="Gene3D" id="1.25.40.10">
    <property type="entry name" value="Tetratricopeptide repeat domain"/>
    <property type="match status" value="4"/>
</dbReference>
<evidence type="ECO:0000256" key="3">
    <source>
        <dbReference type="PROSITE-ProRule" id="PRU00339"/>
    </source>
</evidence>
<comment type="caution">
    <text evidence="4">The sequence shown here is derived from an EMBL/GenBank/DDBJ whole genome shotgun (WGS) entry which is preliminary data.</text>
</comment>
<dbReference type="PANTHER" id="PTHR44858">
    <property type="entry name" value="TETRATRICOPEPTIDE REPEAT PROTEIN 6"/>
    <property type="match status" value="1"/>
</dbReference>
<proteinExistence type="predicted"/>
<keyword evidence="4" id="KW-0378">Hydrolase</keyword>
<dbReference type="SMART" id="SM00028">
    <property type="entry name" value="TPR"/>
    <property type="match status" value="11"/>
</dbReference>
<evidence type="ECO:0000256" key="2">
    <source>
        <dbReference type="ARBA" id="ARBA00022803"/>
    </source>
</evidence>
<dbReference type="PROSITE" id="PS50005">
    <property type="entry name" value="TPR"/>
    <property type="match status" value="3"/>
</dbReference>
<keyword evidence="2 3" id="KW-0802">TPR repeat</keyword>
<dbReference type="InterPro" id="IPR011990">
    <property type="entry name" value="TPR-like_helical_dom_sf"/>
</dbReference>
<sequence length="518" mass="60251">MTHSALKLPISLLPIGTLVLLPVASSTLHACIDGIESAGSAQVAFLPNRRGLEMPQIDRPEMRRARIKAKIVDLTKKISNEGKTAERFAERGELHVQLDQIHWAVVDYDDAIKLEPKSFALRDRRLVLNRELENFDQVEEDLTALIEIDKSAIRFLERGKFFVEQRNNEKAIEDFTSAIEFDPNLADAYLQRGQLIKDKPSQIKELYGIDQRNLEEAVVDFAKAIELKPDLIEPRRTLIIAYMNLQRYSDAVDQATAIIERIPDDECAKYYRAKSYKHQKKYDLALADLNDLIERVPTASKFIELRAEIYRDTNQVDKAIEDYQHNIEIDGDNHATHTLFARYLLSNKKYALAIKPYSDAIELNQHDQRLQAQLFRERGNAHYWLGELEECEKDLEQAIKLSKNPSFYMRERARVLVRLERPDEAIAIYENMIENYPDNKGSYMDRARLYIVNKQYDKALEDVNTFISQIKNYEESYLLRAQIWARMGNEDGVQEDLKRAKEAKEHWAEVKRKAESRM</sequence>
<organism evidence="4 5">
    <name type="scientific">Bremerella alba</name>
    <dbReference type="NCBI Taxonomy" id="980252"/>
    <lineage>
        <taxon>Bacteria</taxon>
        <taxon>Pseudomonadati</taxon>
        <taxon>Planctomycetota</taxon>
        <taxon>Planctomycetia</taxon>
        <taxon>Pirellulales</taxon>
        <taxon>Pirellulaceae</taxon>
        <taxon>Bremerella</taxon>
    </lineage>
</organism>
<keyword evidence="4" id="KW-0645">Protease</keyword>
<feature type="repeat" description="TPR" evidence="3">
    <location>
        <begin position="85"/>
        <end position="118"/>
    </location>
</feature>
<dbReference type="EMBL" id="JABRWO010000001">
    <property type="protein sequence ID" value="MBA2113202.1"/>
    <property type="molecule type" value="Genomic_DNA"/>
</dbReference>
<evidence type="ECO:0000313" key="4">
    <source>
        <dbReference type="EMBL" id="MBA2113202.1"/>
    </source>
</evidence>
<accession>A0A7V8V1G2</accession>
<gene>
    <name evidence="4" type="primary">bepA_1</name>
    <name evidence="4" type="ORF">HOV93_03510</name>
</gene>
<dbReference type="InterPro" id="IPR019734">
    <property type="entry name" value="TPR_rpt"/>
</dbReference>
<dbReference type="EC" id="3.4.-.-" evidence="4"/>
<dbReference type="Pfam" id="PF14559">
    <property type="entry name" value="TPR_19"/>
    <property type="match status" value="1"/>
</dbReference>
<dbReference type="Pfam" id="PF13432">
    <property type="entry name" value="TPR_16"/>
    <property type="match status" value="1"/>
</dbReference>
<dbReference type="AlphaFoldDB" id="A0A7V8V1G2"/>
<reference evidence="4 5" key="1">
    <citation type="submission" date="2020-05" db="EMBL/GenBank/DDBJ databases">
        <title>Bremerella alba sp. nov., a novel planctomycete isolated from the surface of the macroalga Fucus spiralis.</title>
        <authorList>
            <person name="Godinho O."/>
            <person name="Botelho R."/>
            <person name="Albuquerque L."/>
            <person name="Wiegand S."/>
            <person name="Da Costa M.S."/>
            <person name="Lobo-Da-Cunha A."/>
            <person name="Jogler C."/>
            <person name="Lage O.M."/>
        </authorList>
    </citation>
    <scope>NUCLEOTIDE SEQUENCE [LARGE SCALE GENOMIC DNA]</scope>
    <source>
        <strain evidence="4 5">FF15</strain>
    </source>
</reference>
<dbReference type="Proteomes" id="UP000551616">
    <property type="component" value="Unassembled WGS sequence"/>
</dbReference>
<dbReference type="RefSeq" id="WP_207394707.1">
    <property type="nucleotide sequence ID" value="NZ_JABRWO010000001.1"/>
</dbReference>
<feature type="repeat" description="TPR" evidence="3">
    <location>
        <begin position="152"/>
        <end position="185"/>
    </location>
</feature>
<keyword evidence="5" id="KW-1185">Reference proteome</keyword>
<dbReference type="PANTHER" id="PTHR44858:SF1">
    <property type="entry name" value="UDP-N-ACETYLGLUCOSAMINE--PEPTIDE N-ACETYLGLUCOSAMINYLTRANSFERASE SPINDLY-RELATED"/>
    <property type="match status" value="1"/>
</dbReference>
<dbReference type="SUPFAM" id="SSF48452">
    <property type="entry name" value="TPR-like"/>
    <property type="match status" value="2"/>
</dbReference>
<dbReference type="GO" id="GO:0046813">
    <property type="term" value="P:receptor-mediated virion attachment to host cell"/>
    <property type="evidence" value="ECO:0007669"/>
    <property type="project" value="TreeGrafter"/>
</dbReference>
<dbReference type="InterPro" id="IPR050498">
    <property type="entry name" value="Ycf3"/>
</dbReference>
<feature type="repeat" description="TPR" evidence="3">
    <location>
        <begin position="300"/>
        <end position="333"/>
    </location>
</feature>
<dbReference type="GO" id="GO:0006508">
    <property type="term" value="P:proteolysis"/>
    <property type="evidence" value="ECO:0007669"/>
    <property type="project" value="UniProtKB-KW"/>
</dbReference>
<protein>
    <submittedName>
        <fullName evidence="4">Beta-barrel assembly-enhancing protease</fullName>
        <ecNumber evidence="4">3.4.-.-</ecNumber>
    </submittedName>
</protein>
<dbReference type="Pfam" id="PF13181">
    <property type="entry name" value="TPR_8"/>
    <property type="match status" value="1"/>
</dbReference>
<dbReference type="GO" id="GO:0009279">
    <property type="term" value="C:cell outer membrane"/>
    <property type="evidence" value="ECO:0007669"/>
    <property type="project" value="TreeGrafter"/>
</dbReference>
<keyword evidence="1" id="KW-0677">Repeat</keyword>
<dbReference type="GO" id="GO:0008233">
    <property type="term" value="F:peptidase activity"/>
    <property type="evidence" value="ECO:0007669"/>
    <property type="project" value="UniProtKB-KW"/>
</dbReference>
<name>A0A7V8V1G2_9BACT</name>
<evidence type="ECO:0000256" key="1">
    <source>
        <dbReference type="ARBA" id="ARBA00022737"/>
    </source>
</evidence>
<evidence type="ECO:0000313" key="5">
    <source>
        <dbReference type="Proteomes" id="UP000551616"/>
    </source>
</evidence>